<name>A0A1X9YQZ1_9BACT</name>
<dbReference type="InterPro" id="IPR036097">
    <property type="entry name" value="HisK_dim/P_sf"/>
</dbReference>
<dbReference type="Proteomes" id="UP000266292">
    <property type="component" value="Chromosome"/>
</dbReference>
<dbReference type="Gene3D" id="3.30.565.10">
    <property type="entry name" value="Histidine kinase-like ATPase, C-terminal domain"/>
    <property type="match status" value="1"/>
</dbReference>
<dbReference type="RefSeq" id="WP_025605925.1">
    <property type="nucleotide sequence ID" value="NZ_CP021235.1"/>
</dbReference>
<dbReference type="GO" id="GO:0000155">
    <property type="term" value="F:phosphorelay sensor kinase activity"/>
    <property type="evidence" value="ECO:0007669"/>
    <property type="project" value="InterPro"/>
</dbReference>
<feature type="transmembrane region" description="Helical" evidence="8">
    <location>
        <begin position="134"/>
        <end position="154"/>
    </location>
</feature>
<dbReference type="Gene3D" id="1.10.287.130">
    <property type="match status" value="1"/>
</dbReference>
<evidence type="ECO:0000313" key="10">
    <source>
        <dbReference type="EMBL" id="ARS35261.1"/>
    </source>
</evidence>
<dbReference type="SMART" id="SM00387">
    <property type="entry name" value="HATPase_c"/>
    <property type="match status" value="1"/>
</dbReference>
<gene>
    <name evidence="10" type="ORF">CA264_07310</name>
</gene>
<sequence>MRVLTKTSLYYVLVSLLVFAVGGTLFYLSMREEIYDEVDDQLFTDKENIISYVRQHNRLPNVTSGISEAILVKEGHPESLVMEQLSDTLIYSSYDEEEIPFRQLTFSVQQQGKIYQYTVLKSLMDFQDLVESTVLAMFWTFLLLLTGLVFVNYYTSKYTWRHFYDTLSKIKRYTLAQHQPLRLQHTTTKEFQELNEVLQNMTGKIHSDYLNLKEFTENVSHEIQTPLAIVSSKVELFMQSENLTEEQAKLLSDMYGAINRLARLNKSLILLTRIENREFGVDEQVPLHQVLQDLLTQLQEVITMRGLEIKVEKLEEVYLKMNSGLADVLLQNLLHNAIKHNQPGGSISILLTSEKLCVKNTGDAPQEQPEELFSRFRVGDDTVGSLGIGLALVKKICSLYQLHPKYRYGSGVHSLCIYFT</sequence>
<evidence type="ECO:0000256" key="3">
    <source>
        <dbReference type="ARBA" id="ARBA00022553"/>
    </source>
</evidence>
<comment type="catalytic activity">
    <reaction evidence="1">
        <text>ATP + protein L-histidine = ADP + protein N-phospho-L-histidine.</text>
        <dbReference type="EC" id="2.7.13.3"/>
    </reaction>
</comment>
<protein>
    <recommendedName>
        <fullName evidence="2">histidine kinase</fullName>
        <ecNumber evidence="2">2.7.13.3</ecNumber>
    </recommendedName>
</protein>
<evidence type="ECO:0000256" key="4">
    <source>
        <dbReference type="ARBA" id="ARBA00022679"/>
    </source>
</evidence>
<keyword evidence="4" id="KW-0808">Transferase</keyword>
<dbReference type="EMBL" id="CP021235">
    <property type="protein sequence ID" value="ARS35261.1"/>
    <property type="molecule type" value="Genomic_DNA"/>
</dbReference>
<dbReference type="STRING" id="709015.GCA_000472485_01467"/>
<dbReference type="InterPro" id="IPR003594">
    <property type="entry name" value="HATPase_dom"/>
</dbReference>
<accession>A0A1X9YQZ1</accession>
<dbReference type="InterPro" id="IPR050428">
    <property type="entry name" value="TCS_sensor_his_kinase"/>
</dbReference>
<organism evidence="10 11">
    <name type="scientific">Pontibacter actiniarum</name>
    <dbReference type="NCBI Taxonomy" id="323450"/>
    <lineage>
        <taxon>Bacteria</taxon>
        <taxon>Pseudomonadati</taxon>
        <taxon>Bacteroidota</taxon>
        <taxon>Cytophagia</taxon>
        <taxon>Cytophagales</taxon>
        <taxon>Hymenobacteraceae</taxon>
        <taxon>Pontibacter</taxon>
    </lineage>
</organism>
<feature type="domain" description="Histidine kinase" evidence="9">
    <location>
        <begin position="218"/>
        <end position="410"/>
    </location>
</feature>
<keyword evidence="3" id="KW-0597">Phosphoprotein</keyword>
<dbReference type="KEGG" id="pact:CA264_07310"/>
<reference evidence="11" key="1">
    <citation type="submission" date="2017-05" db="EMBL/GenBank/DDBJ databases">
        <authorList>
            <person name="Ray J."/>
            <person name="Price M."/>
            <person name="Deutschbauer A."/>
        </authorList>
    </citation>
    <scope>NUCLEOTIDE SEQUENCE [LARGE SCALE GENOMIC DNA]</scope>
    <source>
        <strain evidence="11">DSM 19842</strain>
    </source>
</reference>
<keyword evidence="6 10" id="KW-0418">Kinase</keyword>
<dbReference type="SUPFAM" id="SSF55874">
    <property type="entry name" value="ATPase domain of HSP90 chaperone/DNA topoisomerase II/histidine kinase"/>
    <property type="match status" value="1"/>
</dbReference>
<dbReference type="AlphaFoldDB" id="A0A1X9YQZ1"/>
<keyword evidence="7 8" id="KW-1133">Transmembrane helix</keyword>
<keyword evidence="5 8" id="KW-0812">Transmembrane</keyword>
<dbReference type="Pfam" id="PF00512">
    <property type="entry name" value="HisKA"/>
    <property type="match status" value="1"/>
</dbReference>
<evidence type="ECO:0000256" key="5">
    <source>
        <dbReference type="ARBA" id="ARBA00022692"/>
    </source>
</evidence>
<feature type="transmembrane region" description="Helical" evidence="8">
    <location>
        <begin position="9"/>
        <end position="28"/>
    </location>
</feature>
<dbReference type="GO" id="GO:0005886">
    <property type="term" value="C:plasma membrane"/>
    <property type="evidence" value="ECO:0007669"/>
    <property type="project" value="TreeGrafter"/>
</dbReference>
<dbReference type="InterPro" id="IPR003661">
    <property type="entry name" value="HisK_dim/P_dom"/>
</dbReference>
<keyword evidence="8" id="KW-0472">Membrane</keyword>
<evidence type="ECO:0000256" key="2">
    <source>
        <dbReference type="ARBA" id="ARBA00012438"/>
    </source>
</evidence>
<evidence type="ECO:0000259" key="9">
    <source>
        <dbReference type="PROSITE" id="PS50109"/>
    </source>
</evidence>
<dbReference type="CDD" id="cd00082">
    <property type="entry name" value="HisKA"/>
    <property type="match status" value="1"/>
</dbReference>
<dbReference type="OrthoDB" id="1522504at2"/>
<dbReference type="PANTHER" id="PTHR45436:SF5">
    <property type="entry name" value="SENSOR HISTIDINE KINASE TRCS"/>
    <property type="match status" value="1"/>
</dbReference>
<dbReference type="SUPFAM" id="SSF47384">
    <property type="entry name" value="Homodimeric domain of signal transducing histidine kinase"/>
    <property type="match status" value="1"/>
</dbReference>
<dbReference type="EC" id="2.7.13.3" evidence="2"/>
<keyword evidence="11" id="KW-1185">Reference proteome</keyword>
<dbReference type="InterPro" id="IPR036890">
    <property type="entry name" value="HATPase_C_sf"/>
</dbReference>
<dbReference type="InterPro" id="IPR005467">
    <property type="entry name" value="His_kinase_dom"/>
</dbReference>
<evidence type="ECO:0000256" key="7">
    <source>
        <dbReference type="ARBA" id="ARBA00022989"/>
    </source>
</evidence>
<dbReference type="Pfam" id="PF02518">
    <property type="entry name" value="HATPase_c"/>
    <property type="match status" value="1"/>
</dbReference>
<proteinExistence type="predicted"/>
<dbReference type="PROSITE" id="PS50109">
    <property type="entry name" value="HIS_KIN"/>
    <property type="match status" value="1"/>
</dbReference>
<evidence type="ECO:0000313" key="11">
    <source>
        <dbReference type="Proteomes" id="UP000266292"/>
    </source>
</evidence>
<evidence type="ECO:0000256" key="8">
    <source>
        <dbReference type="SAM" id="Phobius"/>
    </source>
</evidence>
<evidence type="ECO:0000256" key="1">
    <source>
        <dbReference type="ARBA" id="ARBA00000085"/>
    </source>
</evidence>
<dbReference type="SMART" id="SM00388">
    <property type="entry name" value="HisKA"/>
    <property type="match status" value="1"/>
</dbReference>
<evidence type="ECO:0000256" key="6">
    <source>
        <dbReference type="ARBA" id="ARBA00022777"/>
    </source>
</evidence>
<dbReference type="PANTHER" id="PTHR45436">
    <property type="entry name" value="SENSOR HISTIDINE KINASE YKOH"/>
    <property type="match status" value="1"/>
</dbReference>